<dbReference type="Proteomes" id="UP000838878">
    <property type="component" value="Chromosome 6"/>
</dbReference>
<dbReference type="GO" id="GO:0009408">
    <property type="term" value="P:response to heat"/>
    <property type="evidence" value="ECO:0007669"/>
    <property type="project" value="TreeGrafter"/>
</dbReference>
<dbReference type="PROSITE" id="PS01031">
    <property type="entry name" value="SHSP"/>
    <property type="match status" value="1"/>
</dbReference>
<dbReference type="EMBL" id="OV170226">
    <property type="protein sequence ID" value="CAH0727673.1"/>
    <property type="molecule type" value="Genomic_DNA"/>
</dbReference>
<dbReference type="SUPFAM" id="SSF49764">
    <property type="entry name" value="HSP20-like chaperones"/>
    <property type="match status" value="1"/>
</dbReference>
<keyword evidence="4" id="KW-0732">Signal</keyword>
<feature type="region of interest" description="Disordered" evidence="3">
    <location>
        <begin position="175"/>
        <end position="299"/>
    </location>
</feature>
<dbReference type="InterPro" id="IPR008978">
    <property type="entry name" value="HSP20-like_chaperone"/>
</dbReference>
<feature type="compositionally biased region" description="Polar residues" evidence="3">
    <location>
        <begin position="290"/>
        <end position="299"/>
    </location>
</feature>
<dbReference type="Gene3D" id="2.60.40.790">
    <property type="match status" value="1"/>
</dbReference>
<feature type="compositionally biased region" description="Basic and acidic residues" evidence="3">
    <location>
        <begin position="275"/>
        <end position="285"/>
    </location>
</feature>
<feature type="domain" description="SHSP" evidence="5">
    <location>
        <begin position="59"/>
        <end position="171"/>
    </location>
</feature>
<feature type="compositionally biased region" description="Basic and acidic residues" evidence="3">
    <location>
        <begin position="179"/>
        <end position="191"/>
    </location>
</feature>
<feature type="non-terminal residue" evidence="6">
    <location>
        <position position="299"/>
    </location>
</feature>
<dbReference type="GO" id="GO:0051082">
    <property type="term" value="F:unfolded protein binding"/>
    <property type="evidence" value="ECO:0007669"/>
    <property type="project" value="TreeGrafter"/>
</dbReference>
<name>A0A8J9VQV0_9NEOP</name>
<proteinExistence type="inferred from homology"/>
<sequence>MFSSRLFVFFALAALTAAYPANDDGFFPRPITTITDTDFDDPSPWFRFPAFGNIFAPLTKLFSAFADIGPRIESDDDKFRVIVSVKDYSLADLKVKVKGDFILVQGAHEAKQDDHDLFASQFIHTYSLPINASASDVTAKVTADKYLIITAPINGADADKEKVVEREVPIVESTESWNNEEKVEKDKKPEDAQVNASDVASLSESDVSPVKESDAVPVKESEAVPVKESEAVPVKDSDVAPIEIDEAKSPVTTGLPATLADADDDDNKEATTPSNREEVTVRDIPDEINEVNSINEIQP</sequence>
<evidence type="ECO:0000256" key="4">
    <source>
        <dbReference type="SAM" id="SignalP"/>
    </source>
</evidence>
<dbReference type="GO" id="GO:0042026">
    <property type="term" value="P:protein refolding"/>
    <property type="evidence" value="ECO:0007669"/>
    <property type="project" value="TreeGrafter"/>
</dbReference>
<comment type="similarity">
    <text evidence="1 2">Belongs to the small heat shock protein (HSP20) family.</text>
</comment>
<evidence type="ECO:0000313" key="6">
    <source>
        <dbReference type="EMBL" id="CAH0727673.1"/>
    </source>
</evidence>
<evidence type="ECO:0000256" key="1">
    <source>
        <dbReference type="PROSITE-ProRule" id="PRU00285"/>
    </source>
</evidence>
<evidence type="ECO:0000256" key="2">
    <source>
        <dbReference type="RuleBase" id="RU003616"/>
    </source>
</evidence>
<organism evidence="6 7">
    <name type="scientific">Brenthis ino</name>
    <name type="common">lesser marbled fritillary</name>
    <dbReference type="NCBI Taxonomy" id="405034"/>
    <lineage>
        <taxon>Eukaryota</taxon>
        <taxon>Metazoa</taxon>
        <taxon>Ecdysozoa</taxon>
        <taxon>Arthropoda</taxon>
        <taxon>Hexapoda</taxon>
        <taxon>Insecta</taxon>
        <taxon>Pterygota</taxon>
        <taxon>Neoptera</taxon>
        <taxon>Endopterygota</taxon>
        <taxon>Lepidoptera</taxon>
        <taxon>Glossata</taxon>
        <taxon>Ditrysia</taxon>
        <taxon>Papilionoidea</taxon>
        <taxon>Nymphalidae</taxon>
        <taxon>Heliconiinae</taxon>
        <taxon>Argynnini</taxon>
        <taxon>Brenthis</taxon>
    </lineage>
</organism>
<dbReference type="PANTHER" id="PTHR45640">
    <property type="entry name" value="HEAT SHOCK PROTEIN HSP-12.2-RELATED"/>
    <property type="match status" value="1"/>
</dbReference>
<keyword evidence="7" id="KW-1185">Reference proteome</keyword>
<dbReference type="InterPro" id="IPR002068">
    <property type="entry name" value="A-crystallin/Hsp20_dom"/>
</dbReference>
<dbReference type="GO" id="GO:0005737">
    <property type="term" value="C:cytoplasm"/>
    <property type="evidence" value="ECO:0007669"/>
    <property type="project" value="TreeGrafter"/>
</dbReference>
<feature type="compositionally biased region" description="Polar residues" evidence="3">
    <location>
        <begin position="194"/>
        <end position="206"/>
    </location>
</feature>
<evidence type="ECO:0000256" key="3">
    <source>
        <dbReference type="SAM" id="MobiDB-lite"/>
    </source>
</evidence>
<feature type="signal peptide" evidence="4">
    <location>
        <begin position="1"/>
        <end position="18"/>
    </location>
</feature>
<dbReference type="AlphaFoldDB" id="A0A8J9VQV0"/>
<feature type="chain" id="PRO_5035425893" description="SHSP domain-containing protein" evidence="4">
    <location>
        <begin position="19"/>
        <end position="299"/>
    </location>
</feature>
<dbReference type="OrthoDB" id="6716593at2759"/>
<reference evidence="6" key="1">
    <citation type="submission" date="2021-12" db="EMBL/GenBank/DDBJ databases">
        <authorList>
            <person name="Martin H S."/>
        </authorList>
    </citation>
    <scope>NUCLEOTIDE SEQUENCE</scope>
</reference>
<dbReference type="CDD" id="cd06526">
    <property type="entry name" value="metazoan_ACD"/>
    <property type="match status" value="1"/>
</dbReference>
<dbReference type="GO" id="GO:0005634">
    <property type="term" value="C:nucleus"/>
    <property type="evidence" value="ECO:0007669"/>
    <property type="project" value="TreeGrafter"/>
</dbReference>
<evidence type="ECO:0000259" key="5">
    <source>
        <dbReference type="PROSITE" id="PS01031"/>
    </source>
</evidence>
<accession>A0A8J9VQV0</accession>
<dbReference type="InterPro" id="IPR001436">
    <property type="entry name" value="Alpha-crystallin/sHSP_animal"/>
</dbReference>
<dbReference type="Pfam" id="PF00011">
    <property type="entry name" value="HSP20"/>
    <property type="match status" value="1"/>
</dbReference>
<protein>
    <recommendedName>
        <fullName evidence="5">SHSP domain-containing protein</fullName>
    </recommendedName>
</protein>
<evidence type="ECO:0000313" key="7">
    <source>
        <dbReference type="Proteomes" id="UP000838878"/>
    </source>
</evidence>
<feature type="compositionally biased region" description="Basic and acidic residues" evidence="3">
    <location>
        <begin position="209"/>
        <end position="238"/>
    </location>
</feature>
<dbReference type="PANTHER" id="PTHR45640:SF26">
    <property type="entry name" value="RE23625P"/>
    <property type="match status" value="1"/>
</dbReference>
<gene>
    <name evidence="6" type="ORF">BINO364_LOCUS12980</name>
</gene>